<dbReference type="EMBL" id="JBBNAG010000005">
    <property type="protein sequence ID" value="KAK9132454.1"/>
    <property type="molecule type" value="Genomic_DNA"/>
</dbReference>
<reference evidence="1 2" key="1">
    <citation type="submission" date="2024-01" db="EMBL/GenBank/DDBJ databases">
        <title>Genome assemblies of Stephania.</title>
        <authorList>
            <person name="Yang L."/>
        </authorList>
    </citation>
    <scope>NUCLEOTIDE SEQUENCE [LARGE SCALE GENOMIC DNA]</scope>
    <source>
        <strain evidence="1">JXDWG</strain>
        <tissue evidence="1">Leaf</tissue>
    </source>
</reference>
<comment type="caution">
    <text evidence="1">The sequence shown here is derived from an EMBL/GenBank/DDBJ whole genome shotgun (WGS) entry which is preliminary data.</text>
</comment>
<sequence>MSGYDLGQGRYQSFKTLTLIDYALMMGSYVGPTCRDTYLQTSGVDTEVPHLAKGRSRCLVTTFELPFRKYAKLPRDGYARDDRVD</sequence>
<evidence type="ECO:0000313" key="1">
    <source>
        <dbReference type="EMBL" id="KAK9132454.1"/>
    </source>
</evidence>
<dbReference type="Proteomes" id="UP001419268">
    <property type="component" value="Unassembled WGS sequence"/>
</dbReference>
<gene>
    <name evidence="1" type="ORF">Scep_011982</name>
</gene>
<accession>A0AAP0JED8</accession>
<organism evidence="1 2">
    <name type="scientific">Stephania cephalantha</name>
    <dbReference type="NCBI Taxonomy" id="152367"/>
    <lineage>
        <taxon>Eukaryota</taxon>
        <taxon>Viridiplantae</taxon>
        <taxon>Streptophyta</taxon>
        <taxon>Embryophyta</taxon>
        <taxon>Tracheophyta</taxon>
        <taxon>Spermatophyta</taxon>
        <taxon>Magnoliopsida</taxon>
        <taxon>Ranunculales</taxon>
        <taxon>Menispermaceae</taxon>
        <taxon>Menispermoideae</taxon>
        <taxon>Cissampelideae</taxon>
        <taxon>Stephania</taxon>
    </lineage>
</organism>
<proteinExistence type="predicted"/>
<protein>
    <submittedName>
        <fullName evidence="1">Uncharacterized protein</fullName>
    </submittedName>
</protein>
<dbReference type="AlphaFoldDB" id="A0AAP0JED8"/>
<name>A0AAP0JED8_9MAGN</name>
<keyword evidence="2" id="KW-1185">Reference proteome</keyword>
<evidence type="ECO:0000313" key="2">
    <source>
        <dbReference type="Proteomes" id="UP001419268"/>
    </source>
</evidence>